<evidence type="ECO:0000313" key="3">
    <source>
        <dbReference type="Proteomes" id="UP000295830"/>
    </source>
</evidence>
<dbReference type="RefSeq" id="WP_133734946.1">
    <property type="nucleotide sequence ID" value="NZ_SOAX01000001.1"/>
</dbReference>
<dbReference type="OrthoDB" id="5298444at2"/>
<feature type="domain" description="HTH cro/C1-type" evidence="1">
    <location>
        <begin position="14"/>
        <end position="67"/>
    </location>
</feature>
<dbReference type="InterPro" id="IPR010982">
    <property type="entry name" value="Lambda_DNA-bd_dom_sf"/>
</dbReference>
<dbReference type="CDD" id="cd00093">
    <property type="entry name" value="HTH_XRE"/>
    <property type="match status" value="1"/>
</dbReference>
<dbReference type="SUPFAM" id="SSF47413">
    <property type="entry name" value="lambda repressor-like DNA-binding domains"/>
    <property type="match status" value="1"/>
</dbReference>
<organism evidence="2 3">
    <name type="scientific">Halospina denitrificans</name>
    <dbReference type="NCBI Taxonomy" id="332522"/>
    <lineage>
        <taxon>Bacteria</taxon>
        <taxon>Pseudomonadati</taxon>
        <taxon>Pseudomonadota</taxon>
        <taxon>Gammaproteobacteria</taxon>
        <taxon>Halospina</taxon>
    </lineage>
</organism>
<dbReference type="Proteomes" id="UP000295830">
    <property type="component" value="Unassembled WGS sequence"/>
</dbReference>
<keyword evidence="2" id="KW-0238">DNA-binding</keyword>
<dbReference type="EMBL" id="SOAX01000001">
    <property type="protein sequence ID" value="TDT44575.1"/>
    <property type="molecule type" value="Genomic_DNA"/>
</dbReference>
<dbReference type="PROSITE" id="PS50943">
    <property type="entry name" value="HTH_CROC1"/>
    <property type="match status" value="1"/>
</dbReference>
<dbReference type="InterPro" id="IPR001387">
    <property type="entry name" value="Cro/C1-type_HTH"/>
</dbReference>
<sequence>MTTTPQTGLMVQALKRALRARGITYARVAEELGLSEPSVKRLFANAGFSLQRLEQVSHLAGLSLTELARQIEDRGNEIRQLTEEQEETLVAEPKLLLVFYLLLNRYALDNIIAEYQIDELEGVRLLARLDRMGLIELQPGNRVRLLISPSLSWREDGPIRRFFDQRVREEFFDSRFDQSPETLKFLSGMLSRASQRVMQRKLALLANEFNELVRLDSTLPLEERFGCSIMLAQRVWAFSAFSRFARND</sequence>
<protein>
    <submittedName>
        <fullName evidence="2">Cro/C1-type helix-turn-helix DNA-binding protein</fullName>
    </submittedName>
</protein>
<proteinExistence type="predicted"/>
<keyword evidence="3" id="KW-1185">Reference proteome</keyword>
<reference evidence="2 3" key="1">
    <citation type="submission" date="2019-03" db="EMBL/GenBank/DDBJ databases">
        <title>Genomic Encyclopedia of Type Strains, Phase IV (KMG-IV): sequencing the most valuable type-strain genomes for metagenomic binning, comparative biology and taxonomic classification.</title>
        <authorList>
            <person name="Goeker M."/>
        </authorList>
    </citation>
    <scope>NUCLEOTIDE SEQUENCE [LARGE SCALE GENOMIC DNA]</scope>
    <source>
        <strain evidence="2 3">DSM 15505</strain>
    </source>
</reference>
<dbReference type="Pfam" id="PF13443">
    <property type="entry name" value="HTH_26"/>
    <property type="match status" value="1"/>
</dbReference>
<gene>
    <name evidence="2" type="ORF">DES49_0687</name>
</gene>
<comment type="caution">
    <text evidence="2">The sequence shown here is derived from an EMBL/GenBank/DDBJ whole genome shotgun (WGS) entry which is preliminary data.</text>
</comment>
<dbReference type="SMART" id="SM00530">
    <property type="entry name" value="HTH_XRE"/>
    <property type="match status" value="1"/>
</dbReference>
<dbReference type="AlphaFoldDB" id="A0A4R7K1W4"/>
<evidence type="ECO:0000259" key="1">
    <source>
        <dbReference type="PROSITE" id="PS50943"/>
    </source>
</evidence>
<evidence type="ECO:0000313" key="2">
    <source>
        <dbReference type="EMBL" id="TDT44575.1"/>
    </source>
</evidence>
<accession>A0A4R7K1W4</accession>
<dbReference type="GO" id="GO:0003677">
    <property type="term" value="F:DNA binding"/>
    <property type="evidence" value="ECO:0007669"/>
    <property type="project" value="UniProtKB-KW"/>
</dbReference>
<name>A0A4R7K1W4_9GAMM</name>